<evidence type="ECO:0000256" key="3">
    <source>
        <dbReference type="ARBA" id="ARBA00022825"/>
    </source>
</evidence>
<dbReference type="AlphaFoldDB" id="A0A0L0SHX2"/>
<keyword evidence="2" id="KW-0645">Protease</keyword>
<feature type="region of interest" description="Disordered" evidence="4">
    <location>
        <begin position="383"/>
        <end position="402"/>
    </location>
</feature>
<protein>
    <recommendedName>
        <fullName evidence="9">Peptidase S9 prolyl oligopeptidase catalytic domain-containing protein</fullName>
    </recommendedName>
</protein>
<sequence>MIGSFGAPTTHLPRHRAVDLPAQAIAGHPSSRSTSIVQSLSLPASMPAHQAVHAPKHAAHEQLDSPPAPAPVSTSSAPVRRQARANATTPAGHRALTAHGTNGPPPRWSLWSPVHDRHGKSAWSSLAGKLTSLRQCLYAELGSLPSAHAFHLSAPPSRPHRPLAVYLSHRHGVAPFELASQLWLADLASGDASHITPVPLLTGDWLPRLHAARVGTVSMAAARLTHLINERRRRSAFADMELLGVFHGTTIVFTVKSTVFVGDLVVGEGENGNSAYRLQYRTHVLIPGMVAMQVAPGPLASIDDQQLLHPRVSVTGIYVDADTLQLWQIQLDPAAPSADGSAWTASSTPYNSSSDPPTTSSSSISTSWTAWLRRARTSTAASLVSTSSHRLSSPPPSPVASRDLTVPVQLTHGMIPAGIVDFVMQEEFARFQGFWISPPRSPDDPRRRVLYALVDEGRVDAFVPGGGPAPFAESMHGSSGVGGVGMAPSTTVGILRYPRPGRPNARTTLHVLDLHSCVSTSLATVEQQLRTVFPWWEYTVRASWVDADVVWLQIMSREQTRMAIVLVPIPARDEVEDGPREPPWQDASLPVADTFHVLWEETSTKWIPVHSQIHFLPPADNVFRMILGSERDGFHHLYLVECSATHPTNPTHRPIPQVSRLTWSTTWAISRSDPIFLDHTHRRIFFHARGHRDAPRFDESTAPVESRLLSVSWTSPGEIALWSPQGVDTRAVLSEDGAWAVCSVSSAEQPPVTVAVPLADGVVAAQDRIRAVALGGEGLGFSILEAQRGGSIPLRMLARCVPHHFRLTSDDGLPIHGFLWLPISFWDELDAALDTVERGCDTHPAMFPAVTAAPYPEYPTAMDLDPATDPTSALPRAPKRPLDSPTTPPPHDPSPSTRAHKSARTWSLFTDLVCARYPHLTPTSATAALTHLGPRYPTLLQVYGGPDVALVTNEYYAARGGGALVRVVEALHVGLAVVAVDGRGAAHAEHGRAFEAAIRGEDGALGDRELADHVVAVEKLTGMEGACLDPRRVAVAGWSYGGYLALMALAKYPDVFRVAVAGAPVVSWEEYDSAYAERFLGSPAARPDAYSTSSVLTYAHLFPREHGRLFLVHGLMDDNVHHARHMQRLVDRLVQLGIPHTLQVYPSDHHGLREAASNEHFEQQLFSWFREHL</sequence>
<evidence type="ECO:0000256" key="1">
    <source>
        <dbReference type="ARBA" id="ARBA00006150"/>
    </source>
</evidence>
<dbReference type="eggNOG" id="KOG2281">
    <property type="taxonomic scope" value="Eukaryota"/>
</dbReference>
<evidence type="ECO:0000259" key="6">
    <source>
        <dbReference type="Pfam" id="PF00930"/>
    </source>
</evidence>
<keyword evidence="8" id="KW-1185">Reference proteome</keyword>
<dbReference type="Gene3D" id="2.140.10.30">
    <property type="entry name" value="Dipeptidylpeptidase IV, N-terminal domain"/>
    <property type="match status" value="1"/>
</dbReference>
<feature type="compositionally biased region" description="Low complexity" evidence="4">
    <location>
        <begin position="383"/>
        <end position="392"/>
    </location>
</feature>
<dbReference type="EMBL" id="GG745339">
    <property type="protein sequence ID" value="KNE62052.1"/>
    <property type="molecule type" value="Genomic_DNA"/>
</dbReference>
<evidence type="ECO:0000256" key="4">
    <source>
        <dbReference type="SAM" id="MobiDB-lite"/>
    </source>
</evidence>
<feature type="region of interest" description="Disordered" evidence="4">
    <location>
        <begin position="47"/>
        <end position="107"/>
    </location>
</feature>
<dbReference type="GO" id="GO:0008239">
    <property type="term" value="F:dipeptidyl-peptidase activity"/>
    <property type="evidence" value="ECO:0007669"/>
    <property type="project" value="TreeGrafter"/>
</dbReference>
<evidence type="ECO:0000259" key="5">
    <source>
        <dbReference type="Pfam" id="PF00326"/>
    </source>
</evidence>
<evidence type="ECO:0008006" key="9">
    <source>
        <dbReference type="Google" id="ProtNLM"/>
    </source>
</evidence>
<reference evidence="8" key="2">
    <citation type="submission" date="2009-11" db="EMBL/GenBank/DDBJ databases">
        <title>The Genome Sequence of Allomyces macrogynus strain ATCC 38327.</title>
        <authorList>
            <consortium name="The Broad Institute Genome Sequencing Platform"/>
            <person name="Russ C."/>
            <person name="Cuomo C."/>
            <person name="Shea T."/>
            <person name="Young S.K."/>
            <person name="Zeng Q."/>
            <person name="Koehrsen M."/>
            <person name="Haas B."/>
            <person name="Borodovsky M."/>
            <person name="Guigo R."/>
            <person name="Alvarado L."/>
            <person name="Berlin A."/>
            <person name="Borenstein D."/>
            <person name="Chen Z."/>
            <person name="Engels R."/>
            <person name="Freedman E."/>
            <person name="Gellesch M."/>
            <person name="Goldberg J."/>
            <person name="Griggs A."/>
            <person name="Gujja S."/>
            <person name="Heiman D."/>
            <person name="Hepburn T."/>
            <person name="Howarth C."/>
            <person name="Jen D."/>
            <person name="Larson L."/>
            <person name="Lewis B."/>
            <person name="Mehta T."/>
            <person name="Park D."/>
            <person name="Pearson M."/>
            <person name="Roberts A."/>
            <person name="Saif S."/>
            <person name="Shenoy N."/>
            <person name="Sisk P."/>
            <person name="Stolte C."/>
            <person name="Sykes S."/>
            <person name="Walk T."/>
            <person name="White J."/>
            <person name="Yandava C."/>
            <person name="Burger G."/>
            <person name="Gray M.W."/>
            <person name="Holland P.W.H."/>
            <person name="King N."/>
            <person name="Lang F.B.F."/>
            <person name="Roger A.J."/>
            <person name="Ruiz-Trillo I."/>
            <person name="Lander E."/>
            <person name="Nusbaum C."/>
        </authorList>
    </citation>
    <scope>NUCLEOTIDE SEQUENCE [LARGE SCALE GENOMIC DNA]</scope>
    <source>
        <strain evidence="8">ATCC 38327</strain>
    </source>
</reference>
<dbReference type="GO" id="GO:0004177">
    <property type="term" value="F:aminopeptidase activity"/>
    <property type="evidence" value="ECO:0007669"/>
    <property type="project" value="UniProtKB-KW"/>
</dbReference>
<organism evidence="7 8">
    <name type="scientific">Allomyces macrogynus (strain ATCC 38327)</name>
    <name type="common">Allomyces javanicus var. macrogynus</name>
    <dbReference type="NCBI Taxonomy" id="578462"/>
    <lineage>
        <taxon>Eukaryota</taxon>
        <taxon>Fungi</taxon>
        <taxon>Fungi incertae sedis</taxon>
        <taxon>Blastocladiomycota</taxon>
        <taxon>Blastocladiomycetes</taxon>
        <taxon>Blastocladiales</taxon>
        <taxon>Blastocladiaceae</taxon>
        <taxon>Allomyces</taxon>
    </lineage>
</organism>
<dbReference type="GO" id="GO:0008236">
    <property type="term" value="F:serine-type peptidase activity"/>
    <property type="evidence" value="ECO:0007669"/>
    <property type="project" value="UniProtKB-KW"/>
</dbReference>
<dbReference type="PANTHER" id="PTHR11731">
    <property type="entry name" value="PROTEASE FAMILY S9B,C DIPEPTIDYL-PEPTIDASE IV-RELATED"/>
    <property type="match status" value="1"/>
</dbReference>
<dbReference type="InterPro" id="IPR050278">
    <property type="entry name" value="Serine_Prot_S9B/DPPIV"/>
</dbReference>
<dbReference type="InterPro" id="IPR001375">
    <property type="entry name" value="Peptidase_S9_cat"/>
</dbReference>
<dbReference type="InterPro" id="IPR002469">
    <property type="entry name" value="Peptidase_S9B_N"/>
</dbReference>
<dbReference type="OrthoDB" id="16520at2759"/>
<dbReference type="InterPro" id="IPR029058">
    <property type="entry name" value="AB_hydrolase_fold"/>
</dbReference>
<feature type="domain" description="Peptidase S9 prolyl oligopeptidase catalytic" evidence="5">
    <location>
        <begin position="972"/>
        <end position="1173"/>
    </location>
</feature>
<keyword evidence="2" id="KW-0378">Hydrolase</keyword>
<proteinExistence type="inferred from homology"/>
<evidence type="ECO:0000313" key="8">
    <source>
        <dbReference type="Proteomes" id="UP000054350"/>
    </source>
</evidence>
<name>A0A0L0SHX2_ALLM3</name>
<feature type="region of interest" description="Disordered" evidence="4">
    <location>
        <begin position="858"/>
        <end position="901"/>
    </location>
</feature>
<dbReference type="GO" id="GO:0006508">
    <property type="term" value="P:proteolysis"/>
    <property type="evidence" value="ECO:0007669"/>
    <property type="project" value="InterPro"/>
</dbReference>
<dbReference type="Gene3D" id="3.40.50.1820">
    <property type="entry name" value="alpha/beta hydrolase"/>
    <property type="match status" value="1"/>
</dbReference>
<reference evidence="7 8" key="1">
    <citation type="submission" date="2009-11" db="EMBL/GenBank/DDBJ databases">
        <title>Annotation of Allomyces macrogynus ATCC 38327.</title>
        <authorList>
            <consortium name="The Broad Institute Genome Sequencing Platform"/>
            <person name="Russ C."/>
            <person name="Cuomo C."/>
            <person name="Burger G."/>
            <person name="Gray M.W."/>
            <person name="Holland P.W.H."/>
            <person name="King N."/>
            <person name="Lang F.B.F."/>
            <person name="Roger A.J."/>
            <person name="Ruiz-Trillo I."/>
            <person name="Young S.K."/>
            <person name="Zeng Q."/>
            <person name="Gargeya S."/>
            <person name="Fitzgerald M."/>
            <person name="Haas B."/>
            <person name="Abouelleil A."/>
            <person name="Alvarado L."/>
            <person name="Arachchi H.M."/>
            <person name="Berlin A."/>
            <person name="Chapman S.B."/>
            <person name="Gearin G."/>
            <person name="Goldberg J."/>
            <person name="Griggs A."/>
            <person name="Gujja S."/>
            <person name="Hansen M."/>
            <person name="Heiman D."/>
            <person name="Howarth C."/>
            <person name="Larimer J."/>
            <person name="Lui A."/>
            <person name="MacDonald P.J.P."/>
            <person name="McCowen C."/>
            <person name="Montmayeur A."/>
            <person name="Murphy C."/>
            <person name="Neiman D."/>
            <person name="Pearson M."/>
            <person name="Priest M."/>
            <person name="Roberts A."/>
            <person name="Saif S."/>
            <person name="Shea T."/>
            <person name="Sisk P."/>
            <person name="Stolte C."/>
            <person name="Sykes S."/>
            <person name="Wortman J."/>
            <person name="Nusbaum C."/>
            <person name="Birren B."/>
        </authorList>
    </citation>
    <scope>NUCLEOTIDE SEQUENCE [LARGE SCALE GENOMIC DNA]</scope>
    <source>
        <strain evidence="7 8">ATCC 38327</strain>
    </source>
</reference>
<dbReference type="VEuPathDB" id="FungiDB:AMAG_07308"/>
<dbReference type="SUPFAM" id="SSF82171">
    <property type="entry name" value="DPP6 N-terminal domain-like"/>
    <property type="match status" value="1"/>
</dbReference>
<feature type="compositionally biased region" description="Low complexity" evidence="4">
    <location>
        <begin position="344"/>
        <end position="364"/>
    </location>
</feature>
<accession>A0A0L0SHX2</accession>
<gene>
    <name evidence="7" type="ORF">AMAG_07308</name>
</gene>
<dbReference type="Proteomes" id="UP000054350">
    <property type="component" value="Unassembled WGS sequence"/>
</dbReference>
<dbReference type="PANTHER" id="PTHR11731:SF193">
    <property type="entry name" value="DIPEPTIDYL PEPTIDASE 9"/>
    <property type="match status" value="1"/>
</dbReference>
<dbReference type="Pfam" id="PF00326">
    <property type="entry name" value="Peptidase_S9"/>
    <property type="match status" value="1"/>
</dbReference>
<feature type="domain" description="Dipeptidylpeptidase IV N-terminal" evidence="6">
    <location>
        <begin position="413"/>
        <end position="751"/>
    </location>
</feature>
<feature type="region of interest" description="Disordered" evidence="4">
    <location>
        <begin position="338"/>
        <end position="364"/>
    </location>
</feature>
<keyword evidence="3" id="KW-0720">Serine protease</keyword>
<dbReference type="STRING" id="578462.A0A0L0SHX2"/>
<evidence type="ECO:0000313" key="7">
    <source>
        <dbReference type="EMBL" id="KNE62052.1"/>
    </source>
</evidence>
<comment type="similarity">
    <text evidence="1">Belongs to the peptidase S9B family.</text>
</comment>
<dbReference type="Pfam" id="PF00930">
    <property type="entry name" value="DPPIV_N"/>
    <property type="match status" value="1"/>
</dbReference>
<evidence type="ECO:0000256" key="2">
    <source>
        <dbReference type="ARBA" id="ARBA00022438"/>
    </source>
</evidence>
<dbReference type="SUPFAM" id="SSF53474">
    <property type="entry name" value="alpha/beta-Hydrolases"/>
    <property type="match status" value="1"/>
</dbReference>
<keyword evidence="2" id="KW-0031">Aminopeptidase</keyword>